<comment type="caution">
    <text evidence="1">The sequence shown here is derived from an EMBL/GenBank/DDBJ whole genome shotgun (WGS) entry which is preliminary data.</text>
</comment>
<protein>
    <submittedName>
        <fullName evidence="1">Uncharacterized protein</fullName>
    </submittedName>
</protein>
<evidence type="ECO:0000313" key="1">
    <source>
        <dbReference type="EMBL" id="MDQ0934956.1"/>
    </source>
</evidence>
<dbReference type="RefSeq" id="WP_307628468.1">
    <property type="nucleotide sequence ID" value="NZ_JAUSZS010000004.1"/>
</dbReference>
<sequence>MPTAPHEINGRIRSLIDQPVGGQRSAAYADLLALWAEATRDDVEQAA</sequence>
<reference evidence="1 2" key="1">
    <citation type="submission" date="2023-07" db="EMBL/GenBank/DDBJ databases">
        <title>Comparative genomics of wheat-associated soil bacteria to identify genetic determinants of phenazine resistance.</title>
        <authorList>
            <person name="Mouncey N."/>
        </authorList>
    </citation>
    <scope>NUCLEOTIDE SEQUENCE [LARGE SCALE GENOMIC DNA]</scope>
    <source>
        <strain evidence="1 2">W2I16</strain>
    </source>
</reference>
<name>A0ABU0RSL3_9ACTN</name>
<gene>
    <name evidence="1" type="ORF">QFZ49_004896</name>
</gene>
<organism evidence="1 2">
    <name type="scientific">Streptomyces turgidiscabies</name>
    <dbReference type="NCBI Taxonomy" id="85558"/>
    <lineage>
        <taxon>Bacteria</taxon>
        <taxon>Bacillati</taxon>
        <taxon>Actinomycetota</taxon>
        <taxon>Actinomycetes</taxon>
        <taxon>Kitasatosporales</taxon>
        <taxon>Streptomycetaceae</taxon>
        <taxon>Streptomyces</taxon>
    </lineage>
</organism>
<keyword evidence="2" id="KW-1185">Reference proteome</keyword>
<dbReference type="EMBL" id="JAUSZS010000004">
    <property type="protein sequence ID" value="MDQ0934956.1"/>
    <property type="molecule type" value="Genomic_DNA"/>
</dbReference>
<accession>A0ABU0RSL3</accession>
<evidence type="ECO:0000313" key="2">
    <source>
        <dbReference type="Proteomes" id="UP001223072"/>
    </source>
</evidence>
<dbReference type="Proteomes" id="UP001223072">
    <property type="component" value="Unassembled WGS sequence"/>
</dbReference>
<proteinExistence type="predicted"/>